<protein>
    <submittedName>
        <fullName evidence="2">Uncharacterized protein</fullName>
    </submittedName>
</protein>
<feature type="region of interest" description="Disordered" evidence="1">
    <location>
        <begin position="81"/>
        <end position="103"/>
    </location>
</feature>
<evidence type="ECO:0000313" key="2">
    <source>
        <dbReference type="EMBL" id="GBP56242.1"/>
    </source>
</evidence>
<evidence type="ECO:0000256" key="1">
    <source>
        <dbReference type="SAM" id="MobiDB-lite"/>
    </source>
</evidence>
<evidence type="ECO:0000313" key="3">
    <source>
        <dbReference type="Proteomes" id="UP000299102"/>
    </source>
</evidence>
<reference evidence="2 3" key="1">
    <citation type="journal article" date="2019" name="Commun. Biol.">
        <title>The bagworm genome reveals a unique fibroin gene that provides high tensile strength.</title>
        <authorList>
            <person name="Kono N."/>
            <person name="Nakamura H."/>
            <person name="Ohtoshi R."/>
            <person name="Tomita M."/>
            <person name="Numata K."/>
            <person name="Arakawa K."/>
        </authorList>
    </citation>
    <scope>NUCLEOTIDE SEQUENCE [LARGE SCALE GENOMIC DNA]</scope>
</reference>
<keyword evidence="3" id="KW-1185">Reference proteome</keyword>
<comment type="caution">
    <text evidence="2">The sequence shown here is derived from an EMBL/GenBank/DDBJ whole genome shotgun (WGS) entry which is preliminary data.</text>
</comment>
<dbReference type="EMBL" id="BGZK01000688">
    <property type="protein sequence ID" value="GBP56242.1"/>
    <property type="molecule type" value="Genomic_DNA"/>
</dbReference>
<accession>A0A4C1WZV1</accession>
<dbReference type="AlphaFoldDB" id="A0A4C1WZV1"/>
<name>A0A4C1WZV1_EUMVA</name>
<proteinExistence type="predicted"/>
<sequence>MHSARLGPPVLRISTLTLMRCEGRPDRVGFIHKVRWVGERLRSRSVLTHEACTWASASDILRYDRCKIAIESRSKSACCNAQKTRTAHRRAPPRRDGAAAELEWTRRRSRSAASAVFTGDARHNKDARARSKSRFLRVAAITGARAMRMAIRKR</sequence>
<gene>
    <name evidence="2" type="ORF">EVAR_37317_1</name>
</gene>
<dbReference type="Proteomes" id="UP000299102">
    <property type="component" value="Unassembled WGS sequence"/>
</dbReference>
<organism evidence="2 3">
    <name type="scientific">Eumeta variegata</name>
    <name type="common">Bagworm moth</name>
    <name type="synonym">Eumeta japonica</name>
    <dbReference type="NCBI Taxonomy" id="151549"/>
    <lineage>
        <taxon>Eukaryota</taxon>
        <taxon>Metazoa</taxon>
        <taxon>Ecdysozoa</taxon>
        <taxon>Arthropoda</taxon>
        <taxon>Hexapoda</taxon>
        <taxon>Insecta</taxon>
        <taxon>Pterygota</taxon>
        <taxon>Neoptera</taxon>
        <taxon>Endopterygota</taxon>
        <taxon>Lepidoptera</taxon>
        <taxon>Glossata</taxon>
        <taxon>Ditrysia</taxon>
        <taxon>Tineoidea</taxon>
        <taxon>Psychidae</taxon>
        <taxon>Oiketicinae</taxon>
        <taxon>Eumeta</taxon>
    </lineage>
</organism>
<feature type="compositionally biased region" description="Basic and acidic residues" evidence="1">
    <location>
        <begin position="93"/>
        <end position="103"/>
    </location>
</feature>